<dbReference type="InterPro" id="IPR000182">
    <property type="entry name" value="GNAT_dom"/>
</dbReference>
<protein>
    <submittedName>
        <fullName evidence="2">GNAT family N-acetyltransferase</fullName>
    </submittedName>
</protein>
<dbReference type="PROSITE" id="PS51186">
    <property type="entry name" value="GNAT"/>
    <property type="match status" value="1"/>
</dbReference>
<gene>
    <name evidence="2" type="ORF">FOB41_06590</name>
</gene>
<dbReference type="PANTHER" id="PTHR43792:SF1">
    <property type="entry name" value="N-ACETYLTRANSFERASE DOMAIN-CONTAINING PROTEIN"/>
    <property type="match status" value="1"/>
</dbReference>
<dbReference type="EMBL" id="CP050898">
    <property type="protein sequence ID" value="QIX20817.1"/>
    <property type="molecule type" value="Genomic_DNA"/>
</dbReference>
<dbReference type="Proteomes" id="UP000500870">
    <property type="component" value="Chromosome 1"/>
</dbReference>
<evidence type="ECO:0000313" key="3">
    <source>
        <dbReference type="Proteomes" id="UP000500870"/>
    </source>
</evidence>
<evidence type="ECO:0000259" key="1">
    <source>
        <dbReference type="PROSITE" id="PS51186"/>
    </source>
</evidence>
<keyword evidence="2" id="KW-0808">Transferase</keyword>
<dbReference type="GO" id="GO:0016747">
    <property type="term" value="F:acyltransferase activity, transferring groups other than amino-acyl groups"/>
    <property type="evidence" value="ECO:0007669"/>
    <property type="project" value="InterPro"/>
</dbReference>
<accession>A0A6H0ZL90</accession>
<proteinExistence type="predicted"/>
<sequence>MQLQKLGAPLSTDRLVLREFTRGDFPGYSAYHSLQEVYRYLYAAPPTGDALREQFSAILAAPFEKDGDTYRLAVERKADNALVGEVLLKLASVDALQGEVGYIFNPEFAGNGYATEAVGAMVSIGFSSIGFHRIFARLDSANKGSVGVVERLGLRREAHLIQNDRFRDVWGDEYIYAILASEWKSRAGVILPSA</sequence>
<dbReference type="PANTHER" id="PTHR43792">
    <property type="entry name" value="GNAT FAMILY, PUTATIVE (AFU_ORTHOLOGUE AFUA_3G00765)-RELATED-RELATED"/>
    <property type="match status" value="1"/>
</dbReference>
<name>A0A6H0ZL90_9HYPH</name>
<evidence type="ECO:0000313" key="2">
    <source>
        <dbReference type="EMBL" id="QIX20817.1"/>
    </source>
</evidence>
<feature type="domain" description="N-acetyltransferase" evidence="1">
    <location>
        <begin position="15"/>
        <end position="181"/>
    </location>
</feature>
<dbReference type="InterPro" id="IPR016181">
    <property type="entry name" value="Acyl_CoA_acyltransferase"/>
</dbReference>
<dbReference type="InterPro" id="IPR051531">
    <property type="entry name" value="N-acetyltransferase"/>
</dbReference>
<dbReference type="RefSeq" id="WP_136882763.1">
    <property type="nucleotide sequence ID" value="NZ_CP050898.1"/>
</dbReference>
<organism evidence="2 3">
    <name type="scientific">Agrobacterium pusense</name>
    <dbReference type="NCBI Taxonomy" id="648995"/>
    <lineage>
        <taxon>Bacteria</taxon>
        <taxon>Pseudomonadati</taxon>
        <taxon>Pseudomonadota</taxon>
        <taxon>Alphaproteobacteria</taxon>
        <taxon>Hyphomicrobiales</taxon>
        <taxon>Rhizobiaceae</taxon>
        <taxon>Rhizobium/Agrobacterium group</taxon>
        <taxon>Agrobacterium</taxon>
    </lineage>
</organism>
<reference evidence="2 3" key="1">
    <citation type="submission" date="2020-04" db="EMBL/GenBank/DDBJ databases">
        <title>FDA dAtabase for Regulatory Grade micrObial Sequences (FDA-ARGOS): Supporting development and validation of Infectious Disease Dx tests.</title>
        <authorList>
            <person name="Sciortino C."/>
            <person name="Tallon L."/>
            <person name="Sadzewicz L."/>
            <person name="Vavikolanu K."/>
            <person name="Mehta A."/>
            <person name="Aluvathingal J."/>
            <person name="Nadendla S."/>
            <person name="Nandy P."/>
            <person name="Geyer C."/>
            <person name="Yan Y."/>
            <person name="Sichtig H."/>
        </authorList>
    </citation>
    <scope>NUCLEOTIDE SEQUENCE [LARGE SCALE GENOMIC DNA]</scope>
    <source>
        <strain evidence="2 3">FDAARGOS_633</strain>
    </source>
</reference>
<dbReference type="Gene3D" id="3.40.630.30">
    <property type="match status" value="1"/>
</dbReference>
<dbReference type="Pfam" id="PF13302">
    <property type="entry name" value="Acetyltransf_3"/>
    <property type="match status" value="1"/>
</dbReference>
<dbReference type="AlphaFoldDB" id="A0A6H0ZL90"/>
<dbReference type="SUPFAM" id="SSF55729">
    <property type="entry name" value="Acyl-CoA N-acyltransferases (Nat)"/>
    <property type="match status" value="1"/>
</dbReference>